<dbReference type="EMBL" id="RYZW01000242">
    <property type="protein sequence ID" value="TDZ37091.1"/>
    <property type="molecule type" value="Genomic_DNA"/>
</dbReference>
<dbReference type="PANTHER" id="PTHR36142:SF2">
    <property type="entry name" value="METALLO-HYDROLASE_OXIDOREDUCTASE SUPERFAMILY PROTEIN"/>
    <property type="match status" value="1"/>
</dbReference>
<evidence type="ECO:0000313" key="1">
    <source>
        <dbReference type="EMBL" id="TDZ37091.1"/>
    </source>
</evidence>
<organism evidence="1 2">
    <name type="scientific">Colletotrichum trifolii</name>
    <dbReference type="NCBI Taxonomy" id="5466"/>
    <lineage>
        <taxon>Eukaryota</taxon>
        <taxon>Fungi</taxon>
        <taxon>Dikarya</taxon>
        <taxon>Ascomycota</taxon>
        <taxon>Pezizomycotina</taxon>
        <taxon>Sordariomycetes</taxon>
        <taxon>Hypocreomycetidae</taxon>
        <taxon>Glomerellales</taxon>
        <taxon>Glomerellaceae</taxon>
        <taxon>Colletotrichum</taxon>
        <taxon>Colletotrichum orbiculare species complex</taxon>
    </lineage>
</organism>
<accession>A0A4R8QE84</accession>
<gene>
    <name evidence="1" type="ORF">CTRI78_v011180</name>
</gene>
<dbReference type="Proteomes" id="UP000295703">
    <property type="component" value="Unassembled WGS sequence"/>
</dbReference>
<proteinExistence type="predicted"/>
<name>A0A4R8QE84_COLTR</name>
<dbReference type="Gene3D" id="3.60.15.10">
    <property type="entry name" value="Ribonuclease Z/Hydroxyacylglutathione hydrolase-like"/>
    <property type="match status" value="1"/>
</dbReference>
<keyword evidence="2" id="KW-1185">Reference proteome</keyword>
<dbReference type="PANTHER" id="PTHR36142">
    <property type="entry name" value="METALLO-HYDROLASE/OXIDOREDUCTASE SUPERFAMILY PROTEIN"/>
    <property type="match status" value="1"/>
</dbReference>
<dbReference type="InterPro" id="IPR036866">
    <property type="entry name" value="RibonucZ/Hydroxyglut_hydro"/>
</dbReference>
<dbReference type="AlphaFoldDB" id="A0A4R8QE84"/>
<reference evidence="1 2" key="1">
    <citation type="submission" date="2018-12" db="EMBL/GenBank/DDBJ databases">
        <title>Genome sequence and assembly of Colletotrichum trifolii.</title>
        <authorList>
            <person name="Gan P."/>
            <person name="Shirasu K."/>
        </authorList>
    </citation>
    <scope>NUCLEOTIDE SEQUENCE [LARGE SCALE GENOMIC DNA]</scope>
    <source>
        <strain evidence="1 2">543-2</strain>
    </source>
</reference>
<evidence type="ECO:0000313" key="2">
    <source>
        <dbReference type="Proteomes" id="UP000295703"/>
    </source>
</evidence>
<evidence type="ECO:0008006" key="3">
    <source>
        <dbReference type="Google" id="ProtNLM"/>
    </source>
</evidence>
<sequence length="324" mass="35695">MERQELLRTIASTKPADRKPILTLANGDNTWLVSVPRPLDAPGKAYYHILQDPFLAGDAVEYSSWVLRIRHKHPGALGTLRAVEECISDVESAAAGSKPDGEPWLDVVLVTHVNSDHLHEPTLRTFPPSTKVFGVEETIPLLKGMKHFDAVARVSDFVRGQAWPATPDLPPWLRVFRLRDETGPYPRIHHAVVISSSSRDDDGGEAILYSPHGVRPDIVRAARSANPEARVLAMLHPVDVAGIGASKTLGVPNGLKLERMLEPRYWIGTHDDTLSYSGILSHFLGSEHFTMERGLEEEAKEKGGGIMRRPNYLKVGNGASQILV</sequence>
<comment type="caution">
    <text evidence="1">The sequence shown here is derived from an EMBL/GenBank/DDBJ whole genome shotgun (WGS) entry which is preliminary data.</text>
</comment>
<protein>
    <recommendedName>
        <fullName evidence="3">Metallo-beta-lactamase domain-containing protein</fullName>
    </recommendedName>
</protein>